<feature type="region of interest" description="Disordered" evidence="3">
    <location>
        <begin position="2100"/>
        <end position="2123"/>
    </location>
</feature>
<feature type="compositionally biased region" description="Gly residues" evidence="3">
    <location>
        <begin position="1551"/>
        <end position="1627"/>
    </location>
</feature>
<accession>A0AAD9JXG8</accession>
<dbReference type="GO" id="GO:0009986">
    <property type="term" value="C:cell surface"/>
    <property type="evidence" value="ECO:0007669"/>
    <property type="project" value="TreeGrafter"/>
</dbReference>
<sequence length="2486" mass="258885">MAKAKFEATDAAQVRDILDFCVDESSVPLNALGELTTQLEVGDVDLRKNELEEGMTMLGRNVRHHEVREHLLSEVINSTQGLENFDMSDFKSIGSLVVHLTDKEITDLISNDDFARSLPDLYQEVSDLKTACQANNGCTDDLLKVLEDSDSRIFQRLAEAHTEVTDADADVDAKRKRRKRGAKGKLNCATLKTMNPSSLRVNQLSGLTNETFTECANELGSAEGYSKEQLTALGGKVTEFYLGGNKKLDDAMAQSLGVILLALTSNQLGDINWTSDDITAAVGKVDSGADKAMYTEVYKAWREKNKVTLDATKLTALRAILCGMSSTDISPVTAEEYEKAARTIGAVKCFDSALLREWAKKTTAFGTTLSLSDITTIGVVIAGKSSTFFASLDQAKIRSLTPLAISKINTSIFQTLNANQLNALTTEQLAAVTTDQLDSLPTAMKDLINGNIQRIEESMSPLGSDSRRRGPGTFGGDSTKDDDAKTPGSSTSGLLGTLTGGLTGGFFGASTPEDFSKMIHNYKESGRLADITRKATKDLIKKCRADTSERNKLLSNSTQFCLAQNARPCLEGISDSKLFEHARDSVCPDSMMTTRTTALGRRLCAYLKTQSQKGGDVVTLMASIGSFMPSLQKSCVRSLWTQRNMQPDAILKVANSSAMGKAEARTLMRKLMEQKQMNPLSFQEKLALPQLLRDVMPARELMKIKTQEPKNRKSFFKSFIKATIQSRRKRAEMKSSWNQKADRVKRRKSFRKPSLQNVLTVDLLRPIDTNIDVATMKQFTEAPELLGIVSNTEMRAIKKDILCPKTDDADTFKELAEAQRRLVYERCQDETNRKDLPGSVMSAMTATEMENVMEQMERGDVEELVKKLNKDEQLLKSELVDVLGKKSSMLFSDGLDKAKVSDLRVCVKLLSVDDVITKSLTTAEDKAHYCQEMAKAKFEAIDVDQVRKILDFCIKQTSVPLNELGELTTELTEEHVATRQDELEDGMTLLGRKVQDPAVRRRLVTEYITKANGLDMLELSDFKSLGALVAHLTAEELTQLKSNDDFARSMPDLYKEVADLKESCSESKCNGDLMEALKGSDSKLFQPLAEAHEVISAADEATPAQTRRRKRAVEQVPLSCTTLRAMNPSSMSRDQINQLTKATFDECGDILGSADGYSLTQLHALSVKVTTFYPKFNNDDLAESLGVILLLLADNMQQTVNWGSDDITAAVGRVDSGALTQQYESTYGQWKIKNSGVALDSTKLTALGNILCGMSTADIAEVNNAEYQKAARTIGALKCFDPARLTEWAKKTTAFGETLSLSDITTIGVVIAGKDIDFFQQLEPAKISAITPLALSNIEVNSLKALTNDQFRALTTDQIDALTENQIGALNEAQNEIIIAKKEQREGTTLSDTTGENGSGAGGSSSDSGAGGSSSGSGAGGSSSGSGAGGSSSGSGARDSSSGSGGGSSTGSGAGGSSSGSGAGGSSSGSGAGGSSSGSAAGGSSSGSGEGGSSSGTGAGGSSSGSGAGGSTSASGAGGVSSGSGAGGSSTDSGAGGSSSGSGAGDSSSGSGAGGSSSGSGEGGSSSGTGAGGSSSGSGAGGSSSGSGAGGSSSGSGVGGSSSDSGAGGSSSGSGAGGSSSGSGAGGSSSESRVGGSSSGSGAGGSSSGSGAEGSSSGSGAEGSSSGSGAVGSSTGSAGSDAGGSSTGSGAGGSSSGSGAGGSSSAAEQGAVHLAAEQGAVHLAAEQGAVHLAAEQGAVHLAVEQGAVHLAAEQGAVHLKAEQGAVHLAAEQRAVHMAVEHGAIQPAAEQGAVHMAVEHGSIQLATEQGAVHMAVEHGAIQLATEQGAVHMAVEHGAIIQLAMEQGAVHMAVEQGTFQLAAEQGTVQLAAEQGAVHLAADSSGSVAGSSTNSGGAGGSSHGSGAGGSSPGSGVGGSTTSGGAGGSSHDSRAGGSSPGSGAGGSTSGVGAGGSTSGGGQGGTPAPKPRKSVTLPKEPRDMESSDMVAFIEEKGISAIDPAQLSGVNKAVLASRNVLQSLKAQSLTTAQKHVVKEAVTEEIKKQLAGNFSADYVARETAPETTTKTRRFKEESSAGWTAFAKHRDIFKGNTGTWNINYLQRRNTGTHHPNKEQASSRTNKDGKEYGKHLIPRQKTNIWYVCKLWRPTMYVFHCQKRVMSFSAGDAVSKDLVKEMTDAQVEEVVKSNDFTPTPKTLRAFSSKVTAMLEKEASSAAVVTKLESLSKVMAAVKPAVMAKAIEKIEKVDKEVLAKFKDADLTPEQMDMAGKTSAEVKTYFEEMPKSVRQNMPSDTLDDAMPADMALQLMELFVDTQVESVEVPDVQKATMESVSPLQLTLYTKATSEDLSKISSTETMAVLVRSKALTVKDVASIGVKLCQIDVDTFSALLSSPAVGAEVFEMCNNLHKLSPTTLSQFGPLIAFAPPSSINKLSTDDDNLHKVVGAFCKYSNAASRAQMDAFVEIVKRRLQEHGLADQSKVASYYCLMPYLG</sequence>
<organism evidence="4 5">
    <name type="scientific">Ridgeia piscesae</name>
    <name type="common">Tubeworm</name>
    <dbReference type="NCBI Taxonomy" id="27915"/>
    <lineage>
        <taxon>Eukaryota</taxon>
        <taxon>Metazoa</taxon>
        <taxon>Spiralia</taxon>
        <taxon>Lophotrochozoa</taxon>
        <taxon>Annelida</taxon>
        <taxon>Polychaeta</taxon>
        <taxon>Sedentaria</taxon>
        <taxon>Canalipalpata</taxon>
        <taxon>Sabellida</taxon>
        <taxon>Siboglinidae</taxon>
        <taxon>Ridgeia</taxon>
    </lineage>
</organism>
<keyword evidence="2" id="KW-0325">Glycoprotein</keyword>
<dbReference type="Pfam" id="PF20080">
    <property type="entry name" value="ALTTAQ_rpt"/>
    <property type="match status" value="1"/>
</dbReference>
<comment type="caution">
    <text evidence="4">The sequence shown here is derived from an EMBL/GenBank/DDBJ whole genome shotgun (WGS) entry which is preliminary data.</text>
</comment>
<reference evidence="4" key="1">
    <citation type="journal article" date="2023" name="Mol. Biol. Evol.">
        <title>Third-Generation Sequencing Reveals the Adaptive Role of the Epigenome in Three Deep-Sea Polychaetes.</title>
        <authorList>
            <person name="Perez M."/>
            <person name="Aroh O."/>
            <person name="Sun Y."/>
            <person name="Lan Y."/>
            <person name="Juniper S.K."/>
            <person name="Young C.R."/>
            <person name="Angers B."/>
            <person name="Qian P.Y."/>
        </authorList>
    </citation>
    <scope>NUCLEOTIDE SEQUENCE</scope>
    <source>
        <strain evidence="4">R07B-5</strain>
    </source>
</reference>
<feature type="region of interest" description="Disordered" evidence="3">
    <location>
        <begin position="730"/>
        <end position="749"/>
    </location>
</feature>
<evidence type="ECO:0000256" key="3">
    <source>
        <dbReference type="SAM" id="MobiDB-lite"/>
    </source>
</evidence>
<feature type="compositionally biased region" description="Gly residues" evidence="3">
    <location>
        <begin position="1397"/>
        <end position="1433"/>
    </location>
</feature>
<feature type="region of interest" description="Disordered" evidence="3">
    <location>
        <begin position="1381"/>
        <end position="1711"/>
    </location>
</feature>
<dbReference type="InterPro" id="IPR026664">
    <property type="entry name" value="Stereocilin-rel"/>
</dbReference>
<dbReference type="EMBL" id="JAODUO010001676">
    <property type="protein sequence ID" value="KAK2159975.1"/>
    <property type="molecule type" value="Genomic_DNA"/>
</dbReference>
<gene>
    <name evidence="4" type="ORF">NP493_1676g00009</name>
</gene>
<proteinExistence type="predicted"/>
<feature type="region of interest" description="Disordered" evidence="3">
    <location>
        <begin position="1881"/>
        <end position="1979"/>
    </location>
</feature>
<keyword evidence="1" id="KW-0732">Signal</keyword>
<feature type="compositionally biased region" description="Polar residues" evidence="3">
    <location>
        <begin position="1387"/>
        <end position="1396"/>
    </location>
</feature>
<protein>
    <submittedName>
        <fullName evidence="4">Uncharacterized protein</fullName>
    </submittedName>
</protein>
<dbReference type="PANTHER" id="PTHR23412">
    <property type="entry name" value="STEREOCILIN RELATED"/>
    <property type="match status" value="1"/>
</dbReference>
<dbReference type="PANTHER" id="PTHR23412:SF17">
    <property type="entry name" value="OTOANCORIN"/>
    <property type="match status" value="1"/>
</dbReference>
<feature type="region of interest" description="Disordered" evidence="3">
    <location>
        <begin position="458"/>
        <end position="496"/>
    </location>
</feature>
<dbReference type="InterPro" id="IPR045395">
    <property type="entry name" value="ALTTAQ_rpt"/>
</dbReference>
<feature type="compositionally biased region" description="Gly residues" evidence="3">
    <location>
        <begin position="1681"/>
        <end position="1702"/>
    </location>
</feature>
<feature type="compositionally biased region" description="Gly residues" evidence="3">
    <location>
        <begin position="1443"/>
        <end position="1544"/>
    </location>
</feature>
<evidence type="ECO:0000256" key="1">
    <source>
        <dbReference type="ARBA" id="ARBA00022729"/>
    </source>
</evidence>
<evidence type="ECO:0000313" key="5">
    <source>
        <dbReference type="Proteomes" id="UP001209878"/>
    </source>
</evidence>
<feature type="compositionally biased region" description="Gly residues" evidence="3">
    <location>
        <begin position="1637"/>
        <end position="1652"/>
    </location>
</feature>
<feature type="compositionally biased region" description="Low complexity" evidence="3">
    <location>
        <begin position="1881"/>
        <end position="1892"/>
    </location>
</feature>
<evidence type="ECO:0000256" key="2">
    <source>
        <dbReference type="ARBA" id="ARBA00023180"/>
    </source>
</evidence>
<dbReference type="GO" id="GO:0007160">
    <property type="term" value="P:cell-matrix adhesion"/>
    <property type="evidence" value="ECO:0007669"/>
    <property type="project" value="TreeGrafter"/>
</dbReference>
<feature type="compositionally biased region" description="Low complexity" evidence="3">
    <location>
        <begin position="1653"/>
        <end position="1680"/>
    </location>
</feature>
<dbReference type="Proteomes" id="UP001209878">
    <property type="component" value="Unassembled WGS sequence"/>
</dbReference>
<keyword evidence="5" id="KW-1185">Reference proteome</keyword>
<feature type="compositionally biased region" description="Gly residues" evidence="3">
    <location>
        <begin position="1934"/>
        <end position="1960"/>
    </location>
</feature>
<name>A0AAD9JXG8_RIDPI</name>
<feature type="compositionally biased region" description="Gly residues" evidence="3">
    <location>
        <begin position="1893"/>
        <end position="1924"/>
    </location>
</feature>
<evidence type="ECO:0000313" key="4">
    <source>
        <dbReference type="EMBL" id="KAK2159975.1"/>
    </source>
</evidence>
<feature type="compositionally biased region" description="Polar residues" evidence="3">
    <location>
        <begin position="2100"/>
        <end position="2115"/>
    </location>
</feature>